<dbReference type="InterPro" id="IPR028087">
    <property type="entry name" value="Tad_N"/>
</dbReference>
<reference evidence="2 3" key="1">
    <citation type="submission" date="2020-08" db="EMBL/GenBank/DDBJ databases">
        <title>Genome sequence of Rhizobiales bacterium strain IZ6.</title>
        <authorList>
            <person name="Nakai R."/>
            <person name="Naganuma T."/>
        </authorList>
    </citation>
    <scope>NUCLEOTIDE SEQUENCE [LARGE SCALE GENOMIC DNA]</scope>
    <source>
        <strain evidence="2 3">IZ6</strain>
    </source>
</reference>
<proteinExistence type="predicted"/>
<organism evidence="2 3">
    <name type="scientific">Terrihabitans soli</name>
    <dbReference type="NCBI Taxonomy" id="708113"/>
    <lineage>
        <taxon>Bacteria</taxon>
        <taxon>Pseudomonadati</taxon>
        <taxon>Pseudomonadota</taxon>
        <taxon>Alphaproteobacteria</taxon>
        <taxon>Hyphomicrobiales</taxon>
        <taxon>Terrihabitans</taxon>
    </lineage>
</organism>
<dbReference type="RefSeq" id="WP_222875976.1">
    <property type="nucleotide sequence ID" value="NZ_AP023361.1"/>
</dbReference>
<evidence type="ECO:0000313" key="2">
    <source>
        <dbReference type="EMBL" id="BCJ92408.1"/>
    </source>
</evidence>
<accession>A0A6S6R0A2</accession>
<keyword evidence="3" id="KW-1185">Reference proteome</keyword>
<dbReference type="Proteomes" id="UP000515317">
    <property type="component" value="Chromosome"/>
</dbReference>
<gene>
    <name evidence="2" type="ORF">IZ6_31430</name>
</gene>
<dbReference type="KEGG" id="tso:IZ6_31430"/>
<evidence type="ECO:0000313" key="3">
    <source>
        <dbReference type="Proteomes" id="UP000515317"/>
    </source>
</evidence>
<dbReference type="Pfam" id="PF13400">
    <property type="entry name" value="Tad"/>
    <property type="match status" value="1"/>
</dbReference>
<evidence type="ECO:0000259" key="1">
    <source>
        <dbReference type="Pfam" id="PF13400"/>
    </source>
</evidence>
<sequence>MRDESGAIATLTVLLLPALIGLSVLGTEYGASLSRKAEEQRNADLAAYAAALSYNVTQSQTSLKPAAERIALLNGRKASEVNANLITSPRGNGNNAVSAVMDVAQKLYLAPMLGIDHSIPIRAAAIAEVGGKAEACIQALSGSGSQSGVTLSGGAKINAPKCGVASNASVSVPCGTSLTAVTVTYNTSAPSQPCSGISSPTGAAKISKTQTTDLLKSQTGVTTATARISTLKSLASPSAPPPVANRDIEFPYWADPSFTSKLTAMGCTGTMSGATWTVGCTGSNFSFGKIKVGGSLVVKLIEDSPASSVWKIASIENSGTLSFGKGAFQFGKVNCYFGTFSICNTSGTLSFAGPSSFQLSGGFYGNGGSTAIFGTGAGNSFNFGTSSNGYAIYMEGGANIKFAEAGSNAFSMVGNVVTAAGGCADLGVAAQHDISGYLNAAGGVTLGAGVYTIDGYAAFGASYGGNVTCDGASVGIKGSGVTLVLSGKTTAPGNCSGTAFCIAAGYSSVVLTAPSAGTTAKLAIIGPTSSSVSGGASLDQGASGASVSGALYFPNGAFTMSGGASIGSGSGQCLQIVASRVTLGGGTAAASTCVGGTGGSGGTTVVLVQ</sequence>
<name>A0A6S6R0A2_9HYPH</name>
<feature type="domain" description="Putative Flp pilus-assembly TadG-like N-terminal" evidence="1">
    <location>
        <begin position="6"/>
        <end position="51"/>
    </location>
</feature>
<dbReference type="AlphaFoldDB" id="A0A6S6R0A2"/>
<protein>
    <recommendedName>
        <fullName evidence="1">Putative Flp pilus-assembly TadG-like N-terminal domain-containing protein</fullName>
    </recommendedName>
</protein>
<dbReference type="EMBL" id="AP023361">
    <property type="protein sequence ID" value="BCJ92408.1"/>
    <property type="molecule type" value="Genomic_DNA"/>
</dbReference>